<comment type="caution">
    <text evidence="1">The sequence shown here is derived from an EMBL/GenBank/DDBJ whole genome shotgun (WGS) entry which is preliminary data.</text>
</comment>
<sequence length="105" mass="12126">MDEVTCFVVSAAAELFLDFHRERLMQVEETNYLRGHTRHRCLRGYRQAGILALLIPQTSTQPRPASPHAAAARTSITHLPRLTILRWCWGRYRWRHLASSAVKCV</sequence>
<organism evidence="1 2">
    <name type="scientific">Portunus trituberculatus</name>
    <name type="common">Swimming crab</name>
    <name type="synonym">Neptunus trituberculatus</name>
    <dbReference type="NCBI Taxonomy" id="210409"/>
    <lineage>
        <taxon>Eukaryota</taxon>
        <taxon>Metazoa</taxon>
        <taxon>Ecdysozoa</taxon>
        <taxon>Arthropoda</taxon>
        <taxon>Crustacea</taxon>
        <taxon>Multicrustacea</taxon>
        <taxon>Malacostraca</taxon>
        <taxon>Eumalacostraca</taxon>
        <taxon>Eucarida</taxon>
        <taxon>Decapoda</taxon>
        <taxon>Pleocyemata</taxon>
        <taxon>Brachyura</taxon>
        <taxon>Eubrachyura</taxon>
        <taxon>Portunoidea</taxon>
        <taxon>Portunidae</taxon>
        <taxon>Portuninae</taxon>
        <taxon>Portunus</taxon>
    </lineage>
</organism>
<reference evidence="1 2" key="1">
    <citation type="submission" date="2019-05" db="EMBL/GenBank/DDBJ databases">
        <title>Another draft genome of Portunus trituberculatus and its Hox gene families provides insights of decapod evolution.</title>
        <authorList>
            <person name="Jeong J.-H."/>
            <person name="Song I."/>
            <person name="Kim S."/>
            <person name="Choi T."/>
            <person name="Kim D."/>
            <person name="Ryu S."/>
            <person name="Kim W."/>
        </authorList>
    </citation>
    <scope>NUCLEOTIDE SEQUENCE [LARGE SCALE GENOMIC DNA]</scope>
    <source>
        <tissue evidence="1">Muscle</tissue>
    </source>
</reference>
<protein>
    <submittedName>
        <fullName evidence="1">Uncharacterized protein</fullName>
    </submittedName>
</protein>
<proteinExistence type="predicted"/>
<accession>A0A5B7K4W3</accession>
<dbReference type="EMBL" id="VSRR010122327">
    <property type="protein sequence ID" value="MPD00308.1"/>
    <property type="molecule type" value="Genomic_DNA"/>
</dbReference>
<dbReference type="AlphaFoldDB" id="A0A5B7K4W3"/>
<dbReference type="Proteomes" id="UP000324222">
    <property type="component" value="Unassembled WGS sequence"/>
</dbReference>
<gene>
    <name evidence="1" type="ORF">E2C01_095771</name>
</gene>
<evidence type="ECO:0000313" key="2">
    <source>
        <dbReference type="Proteomes" id="UP000324222"/>
    </source>
</evidence>
<name>A0A5B7K4W3_PORTR</name>
<keyword evidence="2" id="KW-1185">Reference proteome</keyword>
<evidence type="ECO:0000313" key="1">
    <source>
        <dbReference type="EMBL" id="MPD00308.1"/>
    </source>
</evidence>